<dbReference type="Proteomes" id="UP000068026">
    <property type="component" value="Chromosome"/>
</dbReference>
<keyword evidence="3" id="KW-1185">Reference proteome</keyword>
<reference evidence="4" key="3">
    <citation type="submission" date="2016-11" db="EMBL/GenBank/DDBJ databases">
        <authorList>
            <person name="Jaros S."/>
            <person name="Januszkiewicz K."/>
            <person name="Wedrychowicz H."/>
        </authorList>
    </citation>
    <scope>NUCLEOTIDE SEQUENCE [LARGE SCALE GENOMIC DNA]</scope>
    <source>
        <strain evidence="4">DSM 1682</strain>
    </source>
</reference>
<protein>
    <recommendedName>
        <fullName evidence="5">Neutral/alkaline non-lysosomal ceramidase</fullName>
    </recommendedName>
</protein>
<dbReference type="EMBL" id="CP014223">
    <property type="protein sequence ID" value="AMJ42133.1"/>
    <property type="molecule type" value="Genomic_DNA"/>
</dbReference>
<dbReference type="AlphaFoldDB" id="A0A0X8VC02"/>
<name>A0A0X8VC02_ANAPI</name>
<dbReference type="OrthoDB" id="337762at2"/>
<gene>
    <name evidence="1" type="ORF">CPRO_25850</name>
    <name evidence="2" type="ORF">SAMN02745151_00952</name>
</gene>
<evidence type="ECO:0000313" key="1">
    <source>
        <dbReference type="EMBL" id="AMJ42133.1"/>
    </source>
</evidence>
<dbReference type="Proteomes" id="UP000184204">
    <property type="component" value="Unassembled WGS sequence"/>
</dbReference>
<evidence type="ECO:0000313" key="3">
    <source>
        <dbReference type="Proteomes" id="UP000068026"/>
    </source>
</evidence>
<reference evidence="2" key="4">
    <citation type="submission" date="2016-11" db="EMBL/GenBank/DDBJ databases">
        <authorList>
            <person name="Varghese N."/>
            <person name="Submissions S."/>
        </authorList>
    </citation>
    <scope>NUCLEOTIDE SEQUENCE</scope>
    <source>
        <strain evidence="2">DSM 1682</strain>
    </source>
</reference>
<evidence type="ECO:0008006" key="5">
    <source>
        <dbReference type="Google" id="ProtNLM"/>
    </source>
</evidence>
<evidence type="ECO:0000313" key="4">
    <source>
        <dbReference type="Proteomes" id="UP000184204"/>
    </source>
</evidence>
<dbReference type="RefSeq" id="WP_066052467.1">
    <property type="nucleotide sequence ID" value="NZ_CP014223.1"/>
</dbReference>
<sequence length="430" mass="48298">MKNQRLSETNDVVHFAYEEVDITPQEPMQTIGFGREDEESRGVMDRLLAQVSLWKYQKEICCLIAIDHIGFSKVHGDILRRAIGKVLGVEQEKVMLCFSHTHSAPNDTIEKEYAEFVDNQIMKAVGLALKKFMPMKGAWGNAYGDIGLNRRWDNDALDRRIGFFKVIDAESGDLKLLLLRLTAHANVLKGDNYLISPDYFGTVRDALQQRFGCPVMVTQGASGDVAPKYFNSKLTPPDAGDDRFVRSEKALSLMAQEVLKQISAVIDNIAPAAFKGLGMYSVELDLFADMLPYERALKIAKEAKQFAGIDGTLWLAEVLQLQKSGIKTQKETIEIQYFSIGNGCLCGVANEIMCEFALHALELTGNEYFYFGGYTNGCTGYFPTEAEYDKGGFEVYWSMLIYYIYFNRVFPLNRDAFTLLIQGAVENAPL</sequence>
<reference evidence="1 3" key="1">
    <citation type="journal article" date="2016" name="Genome Announc.">
        <title>Complete Genome Sequence of the Amino Acid-Fermenting Clostridium propionicum X2 (DSM 1682).</title>
        <authorList>
            <person name="Poehlein A."/>
            <person name="Schlien K."/>
            <person name="Chowdhury N.P."/>
            <person name="Gottschalk G."/>
            <person name="Buckel W."/>
            <person name="Daniel R."/>
        </authorList>
    </citation>
    <scope>NUCLEOTIDE SEQUENCE [LARGE SCALE GENOMIC DNA]</scope>
    <source>
        <strain evidence="1 3">X2</strain>
    </source>
</reference>
<reference evidence="3" key="2">
    <citation type="submission" date="2016-01" db="EMBL/GenBank/DDBJ databases">
        <authorList>
            <person name="Poehlein A."/>
            <person name="Schlien K."/>
            <person name="Gottschalk G."/>
            <person name="Buckel W."/>
            <person name="Daniel R."/>
        </authorList>
    </citation>
    <scope>NUCLEOTIDE SEQUENCE [LARGE SCALE GENOMIC DNA]</scope>
    <source>
        <strain evidence="3">X2</strain>
    </source>
</reference>
<evidence type="ECO:0000313" key="2">
    <source>
        <dbReference type="EMBL" id="SHE52163.1"/>
    </source>
</evidence>
<proteinExistence type="predicted"/>
<organism evidence="2 4">
    <name type="scientific">Anaerotignum propionicum DSM 1682</name>
    <dbReference type="NCBI Taxonomy" id="991789"/>
    <lineage>
        <taxon>Bacteria</taxon>
        <taxon>Bacillati</taxon>
        <taxon>Bacillota</taxon>
        <taxon>Clostridia</taxon>
        <taxon>Lachnospirales</taxon>
        <taxon>Anaerotignaceae</taxon>
        <taxon>Anaerotignum</taxon>
    </lineage>
</organism>
<dbReference type="EMBL" id="FQUA01000003">
    <property type="protein sequence ID" value="SHE52163.1"/>
    <property type="molecule type" value="Genomic_DNA"/>
</dbReference>
<accession>A0A0X8VC02</accession>
<dbReference type="KEGG" id="cpro:CPRO_25850"/>